<feature type="signal peptide" evidence="2">
    <location>
        <begin position="1"/>
        <end position="22"/>
    </location>
</feature>
<accession>A0A0M6Y2J0</accession>
<keyword evidence="4" id="KW-1185">Reference proteome</keyword>
<dbReference type="Proteomes" id="UP000048926">
    <property type="component" value="Unassembled WGS sequence"/>
</dbReference>
<feature type="chain" id="PRO_5005807693" evidence="2">
    <location>
        <begin position="23"/>
        <end position="97"/>
    </location>
</feature>
<evidence type="ECO:0000313" key="3">
    <source>
        <dbReference type="EMBL" id="CTQ43549.1"/>
    </source>
</evidence>
<feature type="compositionally biased region" description="Low complexity" evidence="1">
    <location>
        <begin position="43"/>
        <end position="53"/>
    </location>
</feature>
<proteinExistence type="predicted"/>
<evidence type="ECO:0000256" key="2">
    <source>
        <dbReference type="SAM" id="SignalP"/>
    </source>
</evidence>
<evidence type="ECO:0000313" key="4">
    <source>
        <dbReference type="Proteomes" id="UP000048926"/>
    </source>
</evidence>
<sequence length="97" mass="10650">MTKTLILCSALLAATSAIPAHAQSTQLRSPPMMTSPRLPSAGQQLNQNLNRQQSGFSTRQQIDGAERLNRTEQINRQNTRPDKEETPCAGANESCRD</sequence>
<feature type="region of interest" description="Disordered" evidence="1">
    <location>
        <begin position="19"/>
        <end position="97"/>
    </location>
</feature>
<gene>
    <name evidence="3" type="ORF">LAL4801_01989</name>
</gene>
<name>A0A0M6Y2J0_9HYPH</name>
<dbReference type="EMBL" id="CXST01000001">
    <property type="protein sequence ID" value="CTQ43549.1"/>
    <property type="molecule type" value="Genomic_DNA"/>
</dbReference>
<evidence type="ECO:0000256" key="1">
    <source>
        <dbReference type="SAM" id="MobiDB-lite"/>
    </source>
</evidence>
<dbReference type="RefSeq" id="WP_145903515.1">
    <property type="nucleotide sequence ID" value="NZ_CP045627.1"/>
</dbReference>
<organism evidence="3 4">
    <name type="scientific">Roseibium aggregatum</name>
    <dbReference type="NCBI Taxonomy" id="187304"/>
    <lineage>
        <taxon>Bacteria</taxon>
        <taxon>Pseudomonadati</taxon>
        <taxon>Pseudomonadota</taxon>
        <taxon>Alphaproteobacteria</taxon>
        <taxon>Hyphomicrobiales</taxon>
        <taxon>Stappiaceae</taxon>
        <taxon>Roseibium</taxon>
    </lineage>
</organism>
<protein>
    <submittedName>
        <fullName evidence="3">Uncharacterized protein</fullName>
    </submittedName>
</protein>
<dbReference type="AlphaFoldDB" id="A0A0M6Y2J0"/>
<reference evidence="4" key="1">
    <citation type="submission" date="2015-07" db="EMBL/GenBank/DDBJ databases">
        <authorList>
            <person name="Rodrigo-Torres Lidia"/>
            <person name="Arahal R.David."/>
        </authorList>
    </citation>
    <scope>NUCLEOTIDE SEQUENCE [LARGE SCALE GENOMIC DNA]</scope>
    <source>
        <strain evidence="4">CECT 4801</strain>
    </source>
</reference>
<dbReference type="OrthoDB" id="7679036at2"/>
<keyword evidence="2" id="KW-0732">Signal</keyword>